<organism evidence="2 3">
    <name type="scientific">Amanita muscaria (strain Koide BX008)</name>
    <dbReference type="NCBI Taxonomy" id="946122"/>
    <lineage>
        <taxon>Eukaryota</taxon>
        <taxon>Fungi</taxon>
        <taxon>Dikarya</taxon>
        <taxon>Basidiomycota</taxon>
        <taxon>Agaricomycotina</taxon>
        <taxon>Agaricomycetes</taxon>
        <taxon>Agaricomycetidae</taxon>
        <taxon>Agaricales</taxon>
        <taxon>Pluteineae</taxon>
        <taxon>Amanitaceae</taxon>
        <taxon>Amanita</taxon>
    </lineage>
</organism>
<dbReference type="EMBL" id="KN818358">
    <property type="protein sequence ID" value="KIL57773.1"/>
    <property type="molecule type" value="Genomic_DNA"/>
</dbReference>
<feature type="region of interest" description="Disordered" evidence="1">
    <location>
        <begin position="22"/>
        <end position="57"/>
    </location>
</feature>
<evidence type="ECO:0000313" key="3">
    <source>
        <dbReference type="Proteomes" id="UP000054549"/>
    </source>
</evidence>
<evidence type="ECO:0000256" key="1">
    <source>
        <dbReference type="SAM" id="MobiDB-lite"/>
    </source>
</evidence>
<dbReference type="Proteomes" id="UP000054549">
    <property type="component" value="Unassembled WGS sequence"/>
</dbReference>
<dbReference type="InParanoid" id="A0A0C2WNE5"/>
<accession>A0A0C2WNE5</accession>
<gene>
    <name evidence="2" type="ORF">M378DRAFT_171359</name>
</gene>
<dbReference type="HOGENOM" id="CLU_2996073_0_0_1"/>
<dbReference type="AlphaFoldDB" id="A0A0C2WNE5"/>
<keyword evidence="3" id="KW-1185">Reference proteome</keyword>
<protein>
    <submittedName>
        <fullName evidence="2">Uncharacterized protein</fullName>
    </submittedName>
</protein>
<proteinExistence type="predicted"/>
<name>A0A0C2WNE5_AMAMK</name>
<sequence>MGAAANGRRSTRVIFTQVTLIPHQSSSSSGIRWSTLPQGQVPNSSLIPKWKLGSSTS</sequence>
<evidence type="ECO:0000313" key="2">
    <source>
        <dbReference type="EMBL" id="KIL57773.1"/>
    </source>
</evidence>
<feature type="compositionally biased region" description="Polar residues" evidence="1">
    <location>
        <begin position="22"/>
        <end position="46"/>
    </location>
</feature>
<reference evidence="2 3" key="1">
    <citation type="submission" date="2014-04" db="EMBL/GenBank/DDBJ databases">
        <title>Evolutionary Origins and Diversification of the Mycorrhizal Mutualists.</title>
        <authorList>
            <consortium name="DOE Joint Genome Institute"/>
            <consortium name="Mycorrhizal Genomics Consortium"/>
            <person name="Kohler A."/>
            <person name="Kuo A."/>
            <person name="Nagy L.G."/>
            <person name="Floudas D."/>
            <person name="Copeland A."/>
            <person name="Barry K.W."/>
            <person name="Cichocki N."/>
            <person name="Veneault-Fourrey C."/>
            <person name="LaButti K."/>
            <person name="Lindquist E.A."/>
            <person name="Lipzen A."/>
            <person name="Lundell T."/>
            <person name="Morin E."/>
            <person name="Murat C."/>
            <person name="Riley R."/>
            <person name="Ohm R."/>
            <person name="Sun H."/>
            <person name="Tunlid A."/>
            <person name="Henrissat B."/>
            <person name="Grigoriev I.V."/>
            <person name="Hibbett D.S."/>
            <person name="Martin F."/>
        </authorList>
    </citation>
    <scope>NUCLEOTIDE SEQUENCE [LARGE SCALE GENOMIC DNA]</scope>
    <source>
        <strain evidence="2 3">Koide BX008</strain>
    </source>
</reference>